<feature type="non-terminal residue" evidence="1">
    <location>
        <position position="55"/>
    </location>
</feature>
<protein>
    <submittedName>
        <fullName evidence="1">Uncharacterized protein</fullName>
    </submittedName>
</protein>
<dbReference type="Gene3D" id="3.20.20.210">
    <property type="match status" value="1"/>
</dbReference>
<gene>
    <name evidence="1" type="ORF">S06H3_07101</name>
</gene>
<dbReference type="EMBL" id="BARV01002836">
    <property type="protein sequence ID" value="GAH96687.1"/>
    <property type="molecule type" value="Genomic_DNA"/>
</dbReference>
<reference evidence="1" key="1">
    <citation type="journal article" date="2014" name="Front. Microbiol.">
        <title>High frequency of phylogenetically diverse reductive dehalogenase-homologous genes in deep subseafloor sedimentary metagenomes.</title>
        <authorList>
            <person name="Kawai M."/>
            <person name="Futagami T."/>
            <person name="Toyoda A."/>
            <person name="Takaki Y."/>
            <person name="Nishi S."/>
            <person name="Hori S."/>
            <person name="Arai W."/>
            <person name="Tsubouchi T."/>
            <person name="Morono Y."/>
            <person name="Uchiyama I."/>
            <person name="Ito T."/>
            <person name="Fujiyama A."/>
            <person name="Inagaki F."/>
            <person name="Takami H."/>
        </authorList>
    </citation>
    <scope>NUCLEOTIDE SEQUENCE</scope>
    <source>
        <strain evidence="1">Expedition CK06-06</strain>
    </source>
</reference>
<organism evidence="1">
    <name type="scientific">marine sediment metagenome</name>
    <dbReference type="NCBI Taxonomy" id="412755"/>
    <lineage>
        <taxon>unclassified sequences</taxon>
        <taxon>metagenomes</taxon>
        <taxon>ecological metagenomes</taxon>
    </lineage>
</organism>
<name>X1JRJ1_9ZZZZ</name>
<proteinExistence type="predicted"/>
<dbReference type="AlphaFoldDB" id="X1JRJ1"/>
<evidence type="ECO:0000313" key="1">
    <source>
        <dbReference type="EMBL" id="GAH96687.1"/>
    </source>
</evidence>
<sequence length="55" mass="5986">MTSRERVLKALNHQEPDRVPVDLGGSLTNAGIAKKAHSELKDYLGLKGNEAEVID</sequence>
<accession>X1JRJ1</accession>
<dbReference type="InterPro" id="IPR038071">
    <property type="entry name" value="UROD/MetE-like_sf"/>
</dbReference>
<comment type="caution">
    <text evidence="1">The sequence shown here is derived from an EMBL/GenBank/DDBJ whole genome shotgun (WGS) entry which is preliminary data.</text>
</comment>